<dbReference type="EC" id="3.1.11.5" evidence="2"/>
<name>A0A6J4KGT7_9ACTN</name>
<feature type="region of interest" description="Disordered" evidence="1">
    <location>
        <begin position="68"/>
        <end position="87"/>
    </location>
</feature>
<dbReference type="GO" id="GO:0008854">
    <property type="term" value="F:exodeoxyribonuclease V activity"/>
    <property type="evidence" value="ECO:0007669"/>
    <property type="project" value="UniProtKB-EC"/>
</dbReference>
<proteinExistence type="predicted"/>
<sequence>RCRAARPSARWCTRCSRSSTRPPRTWPPSCCCAAGRRSVRGWRPSTPRRCPRRCCPCCAPRSPTVRTWRASRRPTGSPSSPSSSRCRAVTARRSGRPAWARSPRCCARTCRPTTCWRRTRTSWSGWTHRPCGATSPGASTRCCGCPGRATSSSTTRPTASRRASSRRRTTPVRRWRPRCCAPTTRCRRCSTPSRCTASCAGVSRATTPSATSAACSTCSCAAWWVRRHRRGAASSTGGRRLRSSSPCPTCWRGR</sequence>
<gene>
    <name evidence="2" type="ORF">AVDCRST_MAG07-46</name>
</gene>
<feature type="non-terminal residue" evidence="2">
    <location>
        <position position="254"/>
    </location>
</feature>
<dbReference type="AlphaFoldDB" id="A0A6J4KGT7"/>
<accession>A0A6J4KGT7</accession>
<organism evidence="2">
    <name type="scientific">uncultured Frankineae bacterium</name>
    <dbReference type="NCBI Taxonomy" id="437475"/>
    <lineage>
        <taxon>Bacteria</taxon>
        <taxon>Bacillati</taxon>
        <taxon>Actinomycetota</taxon>
        <taxon>Actinomycetes</taxon>
        <taxon>Frankiales</taxon>
        <taxon>environmental samples</taxon>
    </lineage>
</organism>
<feature type="region of interest" description="Disordered" evidence="1">
    <location>
        <begin position="231"/>
        <end position="254"/>
    </location>
</feature>
<protein>
    <submittedName>
        <fullName evidence="2">Exodeoxyribonuclease V beta chain</fullName>
        <ecNumber evidence="2">3.1.11.5</ecNumber>
    </submittedName>
</protein>
<feature type="compositionally biased region" description="Low complexity" evidence="1">
    <location>
        <begin position="148"/>
        <end position="162"/>
    </location>
</feature>
<keyword evidence="2" id="KW-0378">Hydrolase</keyword>
<feature type="non-terminal residue" evidence="2">
    <location>
        <position position="1"/>
    </location>
</feature>
<feature type="region of interest" description="Disordered" evidence="1">
    <location>
        <begin position="147"/>
        <end position="170"/>
    </location>
</feature>
<evidence type="ECO:0000256" key="1">
    <source>
        <dbReference type="SAM" id="MobiDB-lite"/>
    </source>
</evidence>
<dbReference type="EMBL" id="CADCUB010000007">
    <property type="protein sequence ID" value="CAA9305420.1"/>
    <property type="molecule type" value="Genomic_DNA"/>
</dbReference>
<feature type="compositionally biased region" description="Low complexity" evidence="1">
    <location>
        <begin position="73"/>
        <end position="85"/>
    </location>
</feature>
<reference evidence="2" key="1">
    <citation type="submission" date="2020-02" db="EMBL/GenBank/DDBJ databases">
        <authorList>
            <person name="Meier V. D."/>
        </authorList>
    </citation>
    <scope>NUCLEOTIDE SEQUENCE</scope>
    <source>
        <strain evidence="2">AVDCRST_MAG07</strain>
    </source>
</reference>
<evidence type="ECO:0000313" key="2">
    <source>
        <dbReference type="EMBL" id="CAA9305420.1"/>
    </source>
</evidence>